<name>Q8XTF9_RALN1</name>
<keyword evidence="2" id="KW-1185">Reference proteome</keyword>
<dbReference type="HOGENOM" id="CLU_1833577_0_0_4"/>
<dbReference type="EMBL" id="AL646053">
    <property type="protein sequence ID" value="CAD17303.1"/>
    <property type="molecule type" value="Genomic_DNA"/>
</dbReference>
<dbReference type="RefSeq" id="WP_011003468.1">
    <property type="nucleotide sequence ID" value="NC_003296.1"/>
</dbReference>
<dbReference type="EnsemblBacteria" id="CAD17303">
    <property type="protein sequence ID" value="CAD17303"/>
    <property type="gene ID" value="RSp0152"/>
</dbReference>
<organism evidence="1 2">
    <name type="scientific">Ralstonia nicotianae (strain ATCC BAA-1114 / GMI1000)</name>
    <name type="common">Ralstonia solanacearum</name>
    <dbReference type="NCBI Taxonomy" id="267608"/>
    <lineage>
        <taxon>Bacteria</taxon>
        <taxon>Pseudomonadati</taxon>
        <taxon>Pseudomonadota</taxon>
        <taxon>Betaproteobacteria</taxon>
        <taxon>Burkholderiales</taxon>
        <taxon>Burkholderiaceae</taxon>
        <taxon>Ralstonia</taxon>
        <taxon>Ralstonia solanacearum species complex</taxon>
    </lineage>
</organism>
<dbReference type="KEGG" id="rso:RSp0152"/>
<proteinExistence type="predicted"/>
<reference evidence="1 2" key="1">
    <citation type="journal article" date="2002" name="Nature">
        <title>Genome sequence of the plant pathogen Ralstonia solanacearum.</title>
        <authorList>
            <person name="Salanoubat M."/>
            <person name="Genin S."/>
            <person name="Artiguenave F."/>
            <person name="Gouzy J."/>
            <person name="Mangenot S."/>
            <person name="Arlat M."/>
            <person name="Billault A."/>
            <person name="Brottier P."/>
            <person name="Camus J.C."/>
            <person name="Cattolico L."/>
            <person name="Chandler M."/>
            <person name="Choisne N."/>
            <person name="Claudel-Renard C."/>
            <person name="Cunnac S."/>
            <person name="Demange N."/>
            <person name="Gaspin C."/>
            <person name="Lavie M."/>
            <person name="Moisan A."/>
            <person name="Robert C."/>
            <person name="Saurin W."/>
            <person name="Schiex T."/>
            <person name="Siguier P."/>
            <person name="Thebault P."/>
            <person name="Whalen M."/>
            <person name="Wincker P."/>
            <person name="Levy M."/>
            <person name="Weissenbach J."/>
            <person name="Boucher C.A."/>
        </authorList>
    </citation>
    <scope>NUCLEOTIDE SEQUENCE [LARGE SCALE GENOMIC DNA]</scope>
    <source>
        <strain evidence="2">ATCC BAA-1114 / GMI1000</strain>
    </source>
</reference>
<gene>
    <name evidence="1" type="ordered locus">RSp0152</name>
</gene>
<dbReference type="Proteomes" id="UP000001436">
    <property type="component" value="Plasmid pGMI1000MP"/>
</dbReference>
<protein>
    <submittedName>
        <fullName evidence="1">Uncharacterized protein</fullName>
    </submittedName>
</protein>
<accession>Q8XTF9</accession>
<dbReference type="AlphaFoldDB" id="Q8XTF9"/>
<sequence>MNEWDTLIEATIDAIRVEPEKKGIRIDVTCMWQGKKRKQIVAMGVDDFVVNEMRISNIIDRVIRFGVGGAAEEDVKAANRLFFMMRGREPNSHDLEWGVLIEKLDRIRDGRLSLIEIEPVYGAAVIILAENFQIESIEDQ</sequence>
<evidence type="ECO:0000313" key="2">
    <source>
        <dbReference type="Proteomes" id="UP000001436"/>
    </source>
</evidence>
<geneLocation type="plasmid" evidence="2">
    <name>megaplasmid Rsp</name>
</geneLocation>
<evidence type="ECO:0000313" key="1">
    <source>
        <dbReference type="EMBL" id="CAD17303.1"/>
    </source>
</evidence>